<dbReference type="Gene3D" id="3.30.70.100">
    <property type="match status" value="1"/>
</dbReference>
<evidence type="ECO:0000313" key="2">
    <source>
        <dbReference type="EMBL" id="GAA4978829.1"/>
    </source>
</evidence>
<dbReference type="InterPro" id="IPR013097">
    <property type="entry name" value="Dabb"/>
</dbReference>
<feature type="domain" description="Stress-response A/B barrel" evidence="1">
    <location>
        <begin position="27"/>
        <end position="139"/>
    </location>
</feature>
<name>A0ABP9HUD4_9ACTN</name>
<evidence type="ECO:0000259" key="1">
    <source>
        <dbReference type="PROSITE" id="PS51502"/>
    </source>
</evidence>
<comment type="caution">
    <text evidence="2">The sequence shown here is derived from an EMBL/GenBank/DDBJ whole genome shotgun (WGS) entry which is preliminary data.</text>
</comment>
<dbReference type="Pfam" id="PF07876">
    <property type="entry name" value="Dabb"/>
    <property type="match status" value="1"/>
</dbReference>
<dbReference type="SMART" id="SM00886">
    <property type="entry name" value="Dabb"/>
    <property type="match status" value="1"/>
</dbReference>
<keyword evidence="3" id="KW-1185">Reference proteome</keyword>
<proteinExistence type="predicted"/>
<dbReference type="RefSeq" id="WP_345712278.1">
    <property type="nucleotide sequence ID" value="NZ_BAABIL010000265.1"/>
</dbReference>
<organism evidence="2 3">
    <name type="scientific">Kineococcus glutinatus</name>
    <dbReference type="NCBI Taxonomy" id="1070872"/>
    <lineage>
        <taxon>Bacteria</taxon>
        <taxon>Bacillati</taxon>
        <taxon>Actinomycetota</taxon>
        <taxon>Actinomycetes</taxon>
        <taxon>Kineosporiales</taxon>
        <taxon>Kineosporiaceae</taxon>
        <taxon>Kineococcus</taxon>
    </lineage>
</organism>
<evidence type="ECO:0000313" key="3">
    <source>
        <dbReference type="Proteomes" id="UP001501195"/>
    </source>
</evidence>
<reference evidence="3" key="1">
    <citation type="journal article" date="2019" name="Int. J. Syst. Evol. Microbiol.">
        <title>The Global Catalogue of Microorganisms (GCM) 10K type strain sequencing project: providing services to taxonomists for standard genome sequencing and annotation.</title>
        <authorList>
            <consortium name="The Broad Institute Genomics Platform"/>
            <consortium name="The Broad Institute Genome Sequencing Center for Infectious Disease"/>
            <person name="Wu L."/>
            <person name="Ma J."/>
        </authorList>
    </citation>
    <scope>NUCLEOTIDE SEQUENCE [LARGE SCALE GENOMIC DNA]</scope>
    <source>
        <strain evidence="3">JCM 18126</strain>
    </source>
</reference>
<dbReference type="EMBL" id="BAABIL010000265">
    <property type="protein sequence ID" value="GAA4978829.1"/>
    <property type="molecule type" value="Genomic_DNA"/>
</dbReference>
<dbReference type="PROSITE" id="PS51502">
    <property type="entry name" value="S_R_A_B_BARREL"/>
    <property type="match status" value="1"/>
</dbReference>
<dbReference type="InterPro" id="IPR011008">
    <property type="entry name" value="Dimeric_a/b-barrel"/>
</dbReference>
<accession>A0ABP9HUD4</accession>
<protein>
    <recommendedName>
        <fullName evidence="1">Stress-response A/B barrel domain-containing protein</fullName>
    </recommendedName>
</protein>
<gene>
    <name evidence="2" type="ORF">GCM10023225_19260</name>
</gene>
<sequence length="150" mass="15940">MIESLREQLAAVGAAAFTARDHRPGLVRHIVLFRYRQEVTEAQKAEVLRRFLALADSRRADGERYITSVEAGGQGSGEGAGGGYEHGVVVTFASEGDRNHYVGAPVVEDPAYCDAEHAAFKEFVGPLLHPDGGALVFDVVGHGAGPSAPR</sequence>
<dbReference type="SUPFAM" id="SSF54909">
    <property type="entry name" value="Dimeric alpha+beta barrel"/>
    <property type="match status" value="1"/>
</dbReference>
<dbReference type="Proteomes" id="UP001501195">
    <property type="component" value="Unassembled WGS sequence"/>
</dbReference>